<gene>
    <name evidence="5" type="ORF">DSCA_43410</name>
</gene>
<accession>A0A5K7YTP9</accession>
<evidence type="ECO:0000256" key="1">
    <source>
        <dbReference type="ARBA" id="ARBA00004339"/>
    </source>
</evidence>
<keyword evidence="6" id="KW-1185">Reference proteome</keyword>
<dbReference type="GO" id="GO:0008933">
    <property type="term" value="F:peptidoglycan lytic transglycosylase activity"/>
    <property type="evidence" value="ECO:0007669"/>
    <property type="project" value="TreeGrafter"/>
</dbReference>
<dbReference type="InterPro" id="IPR001638">
    <property type="entry name" value="Solute-binding_3/MltF_N"/>
</dbReference>
<dbReference type="GO" id="GO:0009253">
    <property type="term" value="P:peptidoglycan catabolic process"/>
    <property type="evidence" value="ECO:0007669"/>
    <property type="project" value="TreeGrafter"/>
</dbReference>
<evidence type="ECO:0000313" key="6">
    <source>
        <dbReference type="Proteomes" id="UP000427906"/>
    </source>
</evidence>
<proteinExistence type="predicted"/>
<protein>
    <submittedName>
        <fullName evidence="5">Peptidoglycan lytic exotransglycosylase</fullName>
    </submittedName>
</protein>
<dbReference type="InterPro" id="IPR008258">
    <property type="entry name" value="Transglycosylase_SLT_dom_1"/>
</dbReference>
<dbReference type="Gene3D" id="1.10.530.10">
    <property type="match status" value="1"/>
</dbReference>
<dbReference type="CDD" id="cd13403">
    <property type="entry name" value="MLTF-like"/>
    <property type="match status" value="1"/>
</dbReference>
<reference evidence="5 6" key="1">
    <citation type="submission" date="2019-11" db="EMBL/GenBank/DDBJ databases">
        <title>Comparative genomics of hydrocarbon-degrading Desulfosarcina strains.</title>
        <authorList>
            <person name="Watanabe M."/>
            <person name="Kojima H."/>
            <person name="Fukui M."/>
        </authorList>
    </citation>
    <scope>NUCLEOTIDE SEQUENCE [LARGE SCALE GENOMIC DNA]</scope>
    <source>
        <strain evidence="5 6">PL12</strain>
    </source>
</reference>
<keyword evidence="3" id="KW-0998">Cell outer membrane</keyword>
<dbReference type="SMART" id="SM00062">
    <property type="entry name" value="PBPb"/>
    <property type="match status" value="1"/>
</dbReference>
<dbReference type="SUPFAM" id="SSF53955">
    <property type="entry name" value="Lysozyme-like"/>
    <property type="match status" value="1"/>
</dbReference>
<sequence>MTRILAAAIALLLWPDAFTPDRAWGAGESHPLDAHLAESYTGDLEALLERKYIRVLTCYNRTNFFLARGKPRGFEYALLKEYQKTLNRGITRKEIRIVFEFIPVSRDRLIPDLVAGYGDIAAAGLTVTPGRQKQVDFSNPYLTGIDEVLVTHKSVAGIRDVADLAGASVFVRPSSSYHESLLALNRSLLAQGKQPVEIVRADENLETEDILELVNSGAIARTVCDSHIAGAWAKILPDIRVHQAVTVRLGAHIAWAIRKSSPALKASLDGFVKSHGKGTRLGNIYFTRYYENTTWIQNPLEGSAGKRLAAYAPLFKKFAERYGFDWRLIGAMAYQESGFDQRKVSPRGAVGIMQIRPQTAADPKIGIPDVSSAENNVHASVKYLGFLRSHYFDDAAIRPRDRVRFSLAAYNAGPVRIRRARKMTREMQLDPNRWFRNVEIAMLKIVGQETVRYVSNINKYYVIYHNALERVEKREAAIEEVRP</sequence>
<dbReference type="Gene3D" id="3.40.190.10">
    <property type="entry name" value="Periplasmic binding protein-like II"/>
    <property type="match status" value="2"/>
</dbReference>
<dbReference type="PANTHER" id="PTHR35936">
    <property type="entry name" value="MEMBRANE-BOUND LYTIC MUREIN TRANSGLYCOSYLASE F"/>
    <property type="match status" value="1"/>
</dbReference>
<dbReference type="KEGG" id="dalk:DSCA_43410"/>
<keyword evidence="2" id="KW-0732">Signal</keyword>
<dbReference type="InterPro" id="IPR023346">
    <property type="entry name" value="Lysozyme-like_dom_sf"/>
</dbReference>
<feature type="domain" description="Solute-binding protein family 3/N-terminal" evidence="4">
    <location>
        <begin position="52"/>
        <end position="292"/>
    </location>
</feature>
<evidence type="ECO:0000256" key="3">
    <source>
        <dbReference type="ARBA" id="ARBA00023237"/>
    </source>
</evidence>
<dbReference type="Pfam" id="PF01464">
    <property type="entry name" value="SLT"/>
    <property type="match status" value="1"/>
</dbReference>
<dbReference type="AlphaFoldDB" id="A0A5K7YTP9"/>
<organism evidence="5 6">
    <name type="scientific">Desulfosarcina alkanivorans</name>
    <dbReference type="NCBI Taxonomy" id="571177"/>
    <lineage>
        <taxon>Bacteria</taxon>
        <taxon>Pseudomonadati</taxon>
        <taxon>Thermodesulfobacteriota</taxon>
        <taxon>Desulfobacteria</taxon>
        <taxon>Desulfobacterales</taxon>
        <taxon>Desulfosarcinaceae</taxon>
        <taxon>Desulfosarcina</taxon>
    </lineage>
</organism>
<dbReference type="SUPFAM" id="SSF53850">
    <property type="entry name" value="Periplasmic binding protein-like II"/>
    <property type="match status" value="1"/>
</dbReference>
<dbReference type="PANTHER" id="PTHR35936:SF32">
    <property type="entry name" value="MEMBRANE-BOUND LYTIC MUREIN TRANSGLYCOSYLASE F"/>
    <property type="match status" value="1"/>
</dbReference>
<evidence type="ECO:0000313" key="5">
    <source>
        <dbReference type="EMBL" id="BBO70411.1"/>
    </source>
</evidence>
<evidence type="ECO:0000256" key="2">
    <source>
        <dbReference type="ARBA" id="ARBA00022729"/>
    </source>
</evidence>
<dbReference type="EMBL" id="AP021874">
    <property type="protein sequence ID" value="BBO70411.1"/>
    <property type="molecule type" value="Genomic_DNA"/>
</dbReference>
<dbReference type="Pfam" id="PF00497">
    <property type="entry name" value="SBP_bac_3"/>
    <property type="match status" value="1"/>
</dbReference>
<name>A0A5K7YTP9_9BACT</name>
<evidence type="ECO:0000259" key="4">
    <source>
        <dbReference type="SMART" id="SM00062"/>
    </source>
</evidence>
<dbReference type="GO" id="GO:0009279">
    <property type="term" value="C:cell outer membrane"/>
    <property type="evidence" value="ECO:0007669"/>
    <property type="project" value="UniProtKB-SubCell"/>
</dbReference>
<dbReference type="RefSeq" id="WP_167527899.1">
    <property type="nucleotide sequence ID" value="NZ_AP021874.1"/>
</dbReference>
<dbReference type="Proteomes" id="UP000427906">
    <property type="component" value="Chromosome"/>
</dbReference>
<keyword evidence="3" id="KW-0472">Membrane</keyword>
<dbReference type="CDD" id="cd01009">
    <property type="entry name" value="PBP2_YfhD_N"/>
    <property type="match status" value="1"/>
</dbReference>
<comment type="subcellular location">
    <subcellularLocation>
        <location evidence="1">Cell outer membrane</location>
        <topology evidence="1">Peripheral membrane protein</topology>
    </subcellularLocation>
</comment>